<feature type="compositionally biased region" description="Acidic residues" evidence="4">
    <location>
        <begin position="258"/>
        <end position="268"/>
    </location>
</feature>
<dbReference type="PROSITE" id="PS00657">
    <property type="entry name" value="FORK_HEAD_1"/>
    <property type="match status" value="1"/>
</dbReference>
<evidence type="ECO:0000256" key="2">
    <source>
        <dbReference type="ARBA" id="ARBA00023242"/>
    </source>
</evidence>
<evidence type="ECO:0000259" key="5">
    <source>
        <dbReference type="PROSITE" id="PS50039"/>
    </source>
</evidence>
<dbReference type="PRINTS" id="PR00053">
    <property type="entry name" value="FORKHEAD"/>
</dbReference>
<sequence>MDMLSCRRESSLSPPSVVAPVAIKPSSGGIPVPETLSPMEQHQRLLAHMALAERIRIASAMAMAPKTQQMAMSPPTGMNNPDMMRQQPLGIPLMPGHLMGLMQQQQGGLVAHMNNMQAPQHMGPFGSPMYSLYNPYRGLVDPRMLFHRVPEEPKPQHSYIGLISQAILSSPEKKLILSDIYQHILDNHAYFRNRGTGWRNSIRHNLSLNDCFMKAGRATNGKGHYWAIHPANVSDFARGDYRRRRAQRKVRRHLGLQVEDDSDLDDNEVTPASAAQPTPPVSPHASSKTEASAPGVTHRPRPYDMLSLLAPDVPRQRSPLRPEVEYSPERLQHNDHGHHLNFSSQQALLLSLRSAISPVPSEEDEEIDVTDDSSSEDCMANSLSKPMDQSTNQDTVSSTEELSKTPNYIPNLFHTAIPIIPEFSMKAK</sequence>
<dbReference type="Pfam" id="PF00250">
    <property type="entry name" value="Forkhead"/>
    <property type="match status" value="1"/>
</dbReference>
<evidence type="ECO:0000313" key="7">
    <source>
        <dbReference type="Proteomes" id="UP001497623"/>
    </source>
</evidence>
<dbReference type="GO" id="GO:0000981">
    <property type="term" value="F:DNA-binding transcription factor activity, RNA polymerase II-specific"/>
    <property type="evidence" value="ECO:0007669"/>
    <property type="project" value="TreeGrafter"/>
</dbReference>
<evidence type="ECO:0000256" key="3">
    <source>
        <dbReference type="PROSITE-ProRule" id="PRU00089"/>
    </source>
</evidence>
<dbReference type="GO" id="GO:0005634">
    <property type="term" value="C:nucleus"/>
    <property type="evidence" value="ECO:0007669"/>
    <property type="project" value="UniProtKB-SubCell"/>
</dbReference>
<accession>A0AAV2Q177</accession>
<dbReference type="InterPro" id="IPR030456">
    <property type="entry name" value="TF_fork_head_CS_2"/>
</dbReference>
<dbReference type="InterPro" id="IPR036388">
    <property type="entry name" value="WH-like_DNA-bd_sf"/>
</dbReference>
<organism evidence="6 7">
    <name type="scientific">Meganyctiphanes norvegica</name>
    <name type="common">Northern krill</name>
    <name type="synonym">Thysanopoda norvegica</name>
    <dbReference type="NCBI Taxonomy" id="48144"/>
    <lineage>
        <taxon>Eukaryota</taxon>
        <taxon>Metazoa</taxon>
        <taxon>Ecdysozoa</taxon>
        <taxon>Arthropoda</taxon>
        <taxon>Crustacea</taxon>
        <taxon>Multicrustacea</taxon>
        <taxon>Malacostraca</taxon>
        <taxon>Eumalacostraca</taxon>
        <taxon>Eucarida</taxon>
        <taxon>Euphausiacea</taxon>
        <taxon>Euphausiidae</taxon>
        <taxon>Meganyctiphanes</taxon>
    </lineage>
</organism>
<reference evidence="6 7" key="1">
    <citation type="submission" date="2024-05" db="EMBL/GenBank/DDBJ databases">
        <authorList>
            <person name="Wallberg A."/>
        </authorList>
    </citation>
    <scope>NUCLEOTIDE SEQUENCE [LARGE SCALE GENOMIC DNA]</scope>
</reference>
<feature type="domain" description="Fork-head" evidence="5">
    <location>
        <begin position="154"/>
        <end position="246"/>
    </location>
</feature>
<dbReference type="FunFam" id="1.10.10.10:FF:000352">
    <property type="entry name" value="Forkhead box Q2"/>
    <property type="match status" value="1"/>
</dbReference>
<dbReference type="Gene3D" id="1.10.10.10">
    <property type="entry name" value="Winged helix-like DNA-binding domain superfamily/Winged helix DNA-binding domain"/>
    <property type="match status" value="1"/>
</dbReference>
<comment type="caution">
    <text evidence="6">The sequence shown here is derived from an EMBL/GenBank/DDBJ whole genome shotgun (WGS) entry which is preliminary data.</text>
</comment>
<dbReference type="GO" id="GO:0000978">
    <property type="term" value="F:RNA polymerase II cis-regulatory region sequence-specific DNA binding"/>
    <property type="evidence" value="ECO:0007669"/>
    <property type="project" value="TreeGrafter"/>
</dbReference>
<dbReference type="PANTHER" id="PTHR11829">
    <property type="entry name" value="FORKHEAD BOX PROTEIN"/>
    <property type="match status" value="1"/>
</dbReference>
<keyword evidence="2 3" id="KW-0539">Nucleus</keyword>
<feature type="compositionally biased region" description="Polar residues" evidence="4">
    <location>
        <begin position="381"/>
        <end position="408"/>
    </location>
</feature>
<protein>
    <recommendedName>
        <fullName evidence="5">Fork-head domain-containing protein</fullName>
    </recommendedName>
</protein>
<comment type="subcellular location">
    <subcellularLocation>
        <location evidence="3">Nucleus</location>
    </subcellularLocation>
</comment>
<dbReference type="AlphaFoldDB" id="A0AAV2Q177"/>
<feature type="compositionally biased region" description="Acidic residues" evidence="4">
    <location>
        <begin position="361"/>
        <end position="375"/>
    </location>
</feature>
<dbReference type="InterPro" id="IPR001766">
    <property type="entry name" value="Fork_head_dom"/>
</dbReference>
<feature type="region of interest" description="Disordered" evidence="4">
    <location>
        <begin position="359"/>
        <end position="408"/>
    </location>
</feature>
<dbReference type="SUPFAM" id="SSF46785">
    <property type="entry name" value="Winged helix' DNA-binding domain"/>
    <property type="match status" value="1"/>
</dbReference>
<evidence type="ECO:0000256" key="1">
    <source>
        <dbReference type="ARBA" id="ARBA00023125"/>
    </source>
</evidence>
<proteinExistence type="predicted"/>
<evidence type="ECO:0000313" key="6">
    <source>
        <dbReference type="EMBL" id="CAL4067202.1"/>
    </source>
</evidence>
<dbReference type="CDD" id="cd20035">
    <property type="entry name" value="FH_FOXQ2-like"/>
    <property type="match status" value="1"/>
</dbReference>
<dbReference type="InterPro" id="IPR047519">
    <property type="entry name" value="FH_FOXQ2-like"/>
</dbReference>
<dbReference type="EMBL" id="CAXKWB010002571">
    <property type="protein sequence ID" value="CAL4067202.1"/>
    <property type="molecule type" value="Genomic_DNA"/>
</dbReference>
<dbReference type="InterPro" id="IPR050211">
    <property type="entry name" value="FOX_domain-containing"/>
</dbReference>
<dbReference type="PANTHER" id="PTHR11829:SF343">
    <property type="entry name" value="FORK-HEAD DOMAIN-CONTAINING PROTEIN"/>
    <property type="match status" value="1"/>
</dbReference>
<name>A0AAV2Q177_MEGNR</name>
<dbReference type="PROSITE" id="PS50039">
    <property type="entry name" value="FORK_HEAD_3"/>
    <property type="match status" value="1"/>
</dbReference>
<gene>
    <name evidence="6" type="ORF">MNOR_LOCUS6288</name>
</gene>
<dbReference type="Proteomes" id="UP001497623">
    <property type="component" value="Unassembled WGS sequence"/>
</dbReference>
<dbReference type="GO" id="GO:0030154">
    <property type="term" value="P:cell differentiation"/>
    <property type="evidence" value="ECO:0007669"/>
    <property type="project" value="TreeGrafter"/>
</dbReference>
<keyword evidence="7" id="KW-1185">Reference proteome</keyword>
<dbReference type="InterPro" id="IPR036390">
    <property type="entry name" value="WH_DNA-bd_sf"/>
</dbReference>
<evidence type="ECO:0000256" key="4">
    <source>
        <dbReference type="SAM" id="MobiDB-lite"/>
    </source>
</evidence>
<dbReference type="PROSITE" id="PS00658">
    <property type="entry name" value="FORK_HEAD_2"/>
    <property type="match status" value="1"/>
</dbReference>
<dbReference type="GO" id="GO:0009653">
    <property type="term" value="P:anatomical structure morphogenesis"/>
    <property type="evidence" value="ECO:0007669"/>
    <property type="project" value="TreeGrafter"/>
</dbReference>
<feature type="region of interest" description="Disordered" evidence="4">
    <location>
        <begin position="249"/>
        <end position="302"/>
    </location>
</feature>
<dbReference type="InterPro" id="IPR018122">
    <property type="entry name" value="TF_fork_head_CS_1"/>
</dbReference>
<keyword evidence="1 3" id="KW-0238">DNA-binding</keyword>
<dbReference type="SMART" id="SM00339">
    <property type="entry name" value="FH"/>
    <property type="match status" value="1"/>
</dbReference>
<feature type="DNA-binding region" description="Fork-head" evidence="3">
    <location>
        <begin position="154"/>
        <end position="246"/>
    </location>
</feature>